<dbReference type="SUPFAM" id="SSF81383">
    <property type="entry name" value="F-box domain"/>
    <property type="match status" value="1"/>
</dbReference>
<proteinExistence type="predicted"/>
<dbReference type="Proteomes" id="UP000192596">
    <property type="component" value="Unassembled WGS sequence"/>
</dbReference>
<name>A0A1V8TGB5_9PEZI</name>
<feature type="region of interest" description="Disordered" evidence="1">
    <location>
        <begin position="1"/>
        <end position="21"/>
    </location>
</feature>
<organism evidence="3 4">
    <name type="scientific">Cryoendolithus antarcticus</name>
    <dbReference type="NCBI Taxonomy" id="1507870"/>
    <lineage>
        <taxon>Eukaryota</taxon>
        <taxon>Fungi</taxon>
        <taxon>Dikarya</taxon>
        <taxon>Ascomycota</taxon>
        <taxon>Pezizomycotina</taxon>
        <taxon>Dothideomycetes</taxon>
        <taxon>Dothideomycetidae</taxon>
        <taxon>Cladosporiales</taxon>
        <taxon>Cladosporiaceae</taxon>
        <taxon>Cryoendolithus</taxon>
    </lineage>
</organism>
<dbReference type="OrthoDB" id="3800738at2759"/>
<protein>
    <recommendedName>
        <fullName evidence="2">F-box domain-containing protein</fullName>
    </recommendedName>
</protein>
<accession>A0A1V8TGB5</accession>
<dbReference type="InterPro" id="IPR001810">
    <property type="entry name" value="F-box_dom"/>
</dbReference>
<evidence type="ECO:0000259" key="2">
    <source>
        <dbReference type="Pfam" id="PF00646"/>
    </source>
</evidence>
<evidence type="ECO:0000313" key="4">
    <source>
        <dbReference type="Proteomes" id="UP000192596"/>
    </source>
</evidence>
<dbReference type="AlphaFoldDB" id="A0A1V8TGB5"/>
<gene>
    <name evidence="3" type="ORF">B0A48_03719</name>
</gene>
<feature type="domain" description="F-box" evidence="2">
    <location>
        <begin position="48"/>
        <end position="80"/>
    </location>
</feature>
<feature type="compositionally biased region" description="Basic and acidic residues" evidence="1">
    <location>
        <begin position="1"/>
        <end position="13"/>
    </location>
</feature>
<dbReference type="InterPro" id="IPR036047">
    <property type="entry name" value="F-box-like_dom_sf"/>
</dbReference>
<evidence type="ECO:0000256" key="1">
    <source>
        <dbReference type="SAM" id="MobiDB-lite"/>
    </source>
</evidence>
<reference evidence="4" key="1">
    <citation type="submission" date="2017-03" db="EMBL/GenBank/DDBJ databases">
        <title>Genomes of endolithic fungi from Antarctica.</title>
        <authorList>
            <person name="Coleine C."/>
            <person name="Masonjones S."/>
            <person name="Stajich J.E."/>
        </authorList>
    </citation>
    <scope>NUCLEOTIDE SEQUENCE [LARGE SCALE GENOMIC DNA]</scope>
    <source>
        <strain evidence="4">CCFEE 5527</strain>
    </source>
</reference>
<evidence type="ECO:0000313" key="3">
    <source>
        <dbReference type="EMBL" id="OQO10423.1"/>
    </source>
</evidence>
<dbReference type="Pfam" id="PF00646">
    <property type="entry name" value="F-box"/>
    <property type="match status" value="1"/>
</dbReference>
<dbReference type="EMBL" id="NAJO01000008">
    <property type="protein sequence ID" value="OQO10423.1"/>
    <property type="molecule type" value="Genomic_DNA"/>
</dbReference>
<sequence>MAGVKRKGEEPRHTRNSKAKSVAKVAISRVTRRMARSAAGHAVFATTELVEIILLHLPFFSLVAVQRVSTAFRDCVARSHKLQTKLFLEPSKDPPERWVAEGRRQHDGLVQWRFAEEHHVDGDWCDTLPDDPSRVETPHLLCPILDHEECAITHLGKVHACNASIDAPFLRSRPDFNLASPGSWCNMYVTDPPCTKIWIEIKYKCWSNARRISREVRFRASRIVSNANGITFGELFERAAVQPGNLNGYVTKGCASTEGSEWQLFDYEDFDMPVTDMSFADVADGEDWRIEPTIEDKLHELWRRFPGIWTIDAAKAFCIIYSVVPSEEQWQAVHQRASEQSKVQVLIQQLEDTD</sequence>
<dbReference type="InParanoid" id="A0A1V8TGB5"/>
<comment type="caution">
    <text evidence="3">The sequence shown here is derived from an EMBL/GenBank/DDBJ whole genome shotgun (WGS) entry which is preliminary data.</text>
</comment>
<keyword evidence="4" id="KW-1185">Reference proteome</keyword>